<reference evidence="2 3" key="1">
    <citation type="submission" date="2020-08" db="EMBL/GenBank/DDBJ databases">
        <title>A Genomic Blueprint of the Chicken Gut Microbiome.</title>
        <authorList>
            <person name="Gilroy R."/>
            <person name="Ravi A."/>
            <person name="Getino M."/>
            <person name="Pursley I."/>
            <person name="Horton D.L."/>
            <person name="Alikhan N.-F."/>
            <person name="Baker D."/>
            <person name="Gharbi K."/>
            <person name="Hall N."/>
            <person name="Watson M."/>
            <person name="Adriaenssens E.M."/>
            <person name="Foster-Nyarko E."/>
            <person name="Jarju S."/>
            <person name="Secka A."/>
            <person name="Antonio M."/>
            <person name="Oren A."/>
            <person name="Chaudhuri R."/>
            <person name="La Ragione R.M."/>
            <person name="Hildebrand F."/>
            <person name="Pallen M.J."/>
        </authorList>
    </citation>
    <scope>NUCLEOTIDE SEQUENCE [LARGE SCALE GENOMIC DNA]</scope>
    <source>
        <strain evidence="2 3">Sa3CVN1</strain>
    </source>
</reference>
<feature type="domain" description="IrrE N-terminal-like" evidence="1">
    <location>
        <begin position="15"/>
        <end position="122"/>
    </location>
</feature>
<organism evidence="2 3">
    <name type="scientific">Clostridium cibarium</name>
    <dbReference type="NCBI Taxonomy" id="2762247"/>
    <lineage>
        <taxon>Bacteria</taxon>
        <taxon>Bacillati</taxon>
        <taxon>Bacillota</taxon>
        <taxon>Clostridia</taxon>
        <taxon>Eubacteriales</taxon>
        <taxon>Clostridiaceae</taxon>
        <taxon>Clostridium</taxon>
    </lineage>
</organism>
<evidence type="ECO:0000313" key="2">
    <source>
        <dbReference type="EMBL" id="MBD7912023.1"/>
    </source>
</evidence>
<comment type="caution">
    <text evidence="2">The sequence shown here is derived from an EMBL/GenBank/DDBJ whole genome shotgun (WGS) entry which is preliminary data.</text>
</comment>
<gene>
    <name evidence="2" type="ORF">H9661_11705</name>
</gene>
<keyword evidence="3" id="KW-1185">Reference proteome</keyword>
<proteinExistence type="predicted"/>
<dbReference type="RefSeq" id="WP_143314787.1">
    <property type="nucleotide sequence ID" value="NZ_JACSRA010000018.1"/>
</dbReference>
<dbReference type="InterPro" id="IPR010359">
    <property type="entry name" value="IrrE_HExxH"/>
</dbReference>
<dbReference type="EMBL" id="JACSRA010000018">
    <property type="protein sequence ID" value="MBD7912023.1"/>
    <property type="molecule type" value="Genomic_DNA"/>
</dbReference>
<sequence>MEYDELIAKATNDNVDILEVSFKGKAKGYYSDGVIAIDNKIETNTEKKCILAEELGHFYTSTGDILDNSILSKKKESIARRWACEKLITLSHLTSAFKDGITNKSDLANYLDVTPHFLDLTLEYYKRRYGTHVKLNNYIIFFEPNLGILKLL</sequence>
<accession>A0ABR8PV60</accession>
<dbReference type="Proteomes" id="UP000627781">
    <property type="component" value="Unassembled WGS sequence"/>
</dbReference>
<name>A0ABR8PV60_9CLOT</name>
<evidence type="ECO:0000313" key="3">
    <source>
        <dbReference type="Proteomes" id="UP000627781"/>
    </source>
</evidence>
<evidence type="ECO:0000259" key="1">
    <source>
        <dbReference type="Pfam" id="PF06114"/>
    </source>
</evidence>
<protein>
    <recommendedName>
        <fullName evidence="1">IrrE N-terminal-like domain-containing protein</fullName>
    </recommendedName>
</protein>
<dbReference type="Pfam" id="PF06114">
    <property type="entry name" value="Peptidase_M78"/>
    <property type="match status" value="1"/>
</dbReference>